<dbReference type="KEGG" id="bcoa:BF29_2803"/>
<protein>
    <submittedName>
        <fullName evidence="2">Uncharacterized protein</fullName>
    </submittedName>
</protein>
<evidence type="ECO:0000313" key="2">
    <source>
        <dbReference type="EMBL" id="SHF89254.1"/>
    </source>
</evidence>
<gene>
    <name evidence="2" type="ORF">SAMN02745208_02856</name>
</gene>
<reference evidence="2 3" key="1">
    <citation type="submission" date="2016-11" db="EMBL/GenBank/DDBJ databases">
        <authorList>
            <person name="Varghese N."/>
            <person name="Submissions S."/>
        </authorList>
    </citation>
    <scope>NUCLEOTIDE SEQUENCE [LARGE SCALE GENOMIC DNA]</scope>
    <source>
        <strain evidence="2 3">DSM 1</strain>
    </source>
</reference>
<keyword evidence="1" id="KW-0472">Membrane</keyword>
<evidence type="ECO:0000313" key="3">
    <source>
        <dbReference type="Proteomes" id="UP000184029"/>
    </source>
</evidence>
<comment type="caution">
    <text evidence="2">The sequence shown here is derived from an EMBL/GenBank/DDBJ whole genome shotgun (WGS) entry which is preliminary data.</text>
</comment>
<dbReference type="EMBL" id="FQUB01000086">
    <property type="protein sequence ID" value="SHF89254.1"/>
    <property type="molecule type" value="Genomic_DNA"/>
</dbReference>
<sequence length="76" mass="8337">MTRSGIISAIIGFLVTGILIAFMEGNWVNGLLAFGVPSVVFLAVELTKKRTRKLSDLNLPDTDERVSGFFQFQDSS</sequence>
<keyword evidence="1" id="KW-0812">Transmembrane</keyword>
<name>A0A8B4BZ40_HEYCO</name>
<dbReference type="GeneID" id="29812245"/>
<feature type="transmembrane region" description="Helical" evidence="1">
    <location>
        <begin position="28"/>
        <end position="47"/>
    </location>
</feature>
<dbReference type="RefSeq" id="WP_017554086.1">
    <property type="nucleotide sequence ID" value="NZ_ALAS01000256.1"/>
</dbReference>
<dbReference type="Proteomes" id="UP000184029">
    <property type="component" value="Unassembled WGS sequence"/>
</dbReference>
<feature type="transmembrane region" description="Helical" evidence="1">
    <location>
        <begin position="5"/>
        <end position="22"/>
    </location>
</feature>
<organism evidence="2 3">
    <name type="scientific">Heyndrickxia coagulans DSM 1 = ATCC 7050</name>
    <dbReference type="NCBI Taxonomy" id="1121088"/>
    <lineage>
        <taxon>Bacteria</taxon>
        <taxon>Bacillati</taxon>
        <taxon>Bacillota</taxon>
        <taxon>Bacilli</taxon>
        <taxon>Bacillales</taxon>
        <taxon>Bacillaceae</taxon>
        <taxon>Heyndrickxia</taxon>
    </lineage>
</organism>
<accession>A0A8B4BZ40</accession>
<proteinExistence type="predicted"/>
<evidence type="ECO:0000256" key="1">
    <source>
        <dbReference type="SAM" id="Phobius"/>
    </source>
</evidence>
<dbReference type="AlphaFoldDB" id="A0A8B4BZ40"/>
<keyword evidence="1" id="KW-1133">Transmembrane helix</keyword>